<sequence>MRYLNLQIRMLVIAHALLLVGASELVAQMTAPMPAGNVNYLLNGQMPPGAVGSARLLSRAPVQNYYQPVRINGPKGARFEIAEGDVFQPNDQDSLHAGLLIGAVYRLRVTSIPGNPGAEIYPTIEVIDRTYPPEGQATRFPIQINLEQIDMQDALKGRMVTRVVYLEDPQSALPLAETPDTARSFNVMLHQDPLQVADQMGRPVAIIRIGSMTPPSEPSLMPQFFFGSPPWVAHFPVAAEGPNKIDEHAILRTPHIPRDDLGSQPLPYRR</sequence>
<gene>
    <name evidence="1" type="ORF">FF011L_37190</name>
</gene>
<proteinExistence type="predicted"/>
<dbReference type="RefSeq" id="WP_145352870.1">
    <property type="nucleotide sequence ID" value="NZ_CP036262.1"/>
</dbReference>
<protein>
    <submittedName>
        <fullName evidence="1">Uncharacterized protein</fullName>
    </submittedName>
</protein>
<reference evidence="1 2" key="1">
    <citation type="submission" date="2019-02" db="EMBL/GenBank/DDBJ databases">
        <title>Deep-cultivation of Planctomycetes and their phenomic and genomic characterization uncovers novel biology.</title>
        <authorList>
            <person name="Wiegand S."/>
            <person name="Jogler M."/>
            <person name="Boedeker C."/>
            <person name="Pinto D."/>
            <person name="Vollmers J."/>
            <person name="Rivas-Marin E."/>
            <person name="Kohn T."/>
            <person name="Peeters S.H."/>
            <person name="Heuer A."/>
            <person name="Rast P."/>
            <person name="Oberbeckmann S."/>
            <person name="Bunk B."/>
            <person name="Jeske O."/>
            <person name="Meyerdierks A."/>
            <person name="Storesund J.E."/>
            <person name="Kallscheuer N."/>
            <person name="Luecker S."/>
            <person name="Lage O.M."/>
            <person name="Pohl T."/>
            <person name="Merkel B.J."/>
            <person name="Hornburger P."/>
            <person name="Mueller R.-W."/>
            <person name="Bruemmer F."/>
            <person name="Labrenz M."/>
            <person name="Spormann A.M."/>
            <person name="Op den Camp H."/>
            <person name="Overmann J."/>
            <person name="Amann R."/>
            <person name="Jetten M.S.M."/>
            <person name="Mascher T."/>
            <person name="Medema M.H."/>
            <person name="Devos D.P."/>
            <person name="Kaster A.-K."/>
            <person name="Ovreas L."/>
            <person name="Rohde M."/>
            <person name="Galperin M.Y."/>
            <person name="Jogler C."/>
        </authorList>
    </citation>
    <scope>NUCLEOTIDE SEQUENCE [LARGE SCALE GENOMIC DNA]</scope>
    <source>
        <strain evidence="1 2">FF011L</strain>
    </source>
</reference>
<evidence type="ECO:0000313" key="1">
    <source>
        <dbReference type="EMBL" id="QDS94935.1"/>
    </source>
</evidence>
<name>A0A517MJ60_9BACT</name>
<dbReference type="OrthoDB" id="278943at2"/>
<dbReference type="KEGG" id="rml:FF011L_37190"/>
<keyword evidence="2" id="KW-1185">Reference proteome</keyword>
<evidence type="ECO:0000313" key="2">
    <source>
        <dbReference type="Proteomes" id="UP000320672"/>
    </source>
</evidence>
<dbReference type="Proteomes" id="UP000320672">
    <property type="component" value="Chromosome"/>
</dbReference>
<organism evidence="1 2">
    <name type="scientific">Roseimaritima multifibrata</name>
    <dbReference type="NCBI Taxonomy" id="1930274"/>
    <lineage>
        <taxon>Bacteria</taxon>
        <taxon>Pseudomonadati</taxon>
        <taxon>Planctomycetota</taxon>
        <taxon>Planctomycetia</taxon>
        <taxon>Pirellulales</taxon>
        <taxon>Pirellulaceae</taxon>
        <taxon>Roseimaritima</taxon>
    </lineage>
</organism>
<dbReference type="EMBL" id="CP036262">
    <property type="protein sequence ID" value="QDS94935.1"/>
    <property type="molecule type" value="Genomic_DNA"/>
</dbReference>
<dbReference type="AlphaFoldDB" id="A0A517MJ60"/>
<accession>A0A517MJ60</accession>